<reference evidence="1" key="1">
    <citation type="journal article" date="2020" name="Nature">
        <title>Giant virus diversity and host interactions through global metagenomics.</title>
        <authorList>
            <person name="Schulz F."/>
            <person name="Roux S."/>
            <person name="Paez-Espino D."/>
            <person name="Jungbluth S."/>
            <person name="Walsh D.A."/>
            <person name="Denef V.J."/>
            <person name="McMahon K.D."/>
            <person name="Konstantinidis K.T."/>
            <person name="Eloe-Fadrosh E.A."/>
            <person name="Kyrpides N.C."/>
            <person name="Woyke T."/>
        </authorList>
    </citation>
    <scope>NUCLEOTIDE SEQUENCE</scope>
    <source>
        <strain evidence="1">GVMAG-M-3300023184-86</strain>
    </source>
</reference>
<proteinExistence type="predicted"/>
<protein>
    <submittedName>
        <fullName evidence="1">Uncharacterized protein</fullName>
    </submittedName>
</protein>
<sequence length="84" mass="9103">MAKSRKNRSTKNNTSKFLKTIGKTSKKAVPLIKSGLKTIGVKATPIAKKGAKDLYGALKSGFDLGIKGINSLTKSAKKSRKRRR</sequence>
<dbReference type="AlphaFoldDB" id="A0A6C0IFQ6"/>
<name>A0A6C0IFQ6_9ZZZZ</name>
<organism evidence="1">
    <name type="scientific">viral metagenome</name>
    <dbReference type="NCBI Taxonomy" id="1070528"/>
    <lineage>
        <taxon>unclassified sequences</taxon>
        <taxon>metagenomes</taxon>
        <taxon>organismal metagenomes</taxon>
    </lineage>
</organism>
<dbReference type="EMBL" id="MN740173">
    <property type="protein sequence ID" value="QHT91974.1"/>
    <property type="molecule type" value="Genomic_DNA"/>
</dbReference>
<accession>A0A6C0IFQ6</accession>
<evidence type="ECO:0000313" key="1">
    <source>
        <dbReference type="EMBL" id="QHT91974.1"/>
    </source>
</evidence>